<dbReference type="VEuPathDB" id="PiroplasmaDB:BBOV_IV011910"/>
<dbReference type="EMBL" id="AAXT01000002">
    <property type="protein sequence ID" value="EDO07543.1"/>
    <property type="molecule type" value="Genomic_DNA"/>
</dbReference>
<evidence type="ECO:0000313" key="3">
    <source>
        <dbReference type="Proteomes" id="UP000002173"/>
    </source>
</evidence>
<evidence type="ECO:0000256" key="1">
    <source>
        <dbReference type="SAM" id="MobiDB-lite"/>
    </source>
</evidence>
<dbReference type="GeneID" id="5479345"/>
<evidence type="ECO:0008006" key="4">
    <source>
        <dbReference type="Google" id="ProtNLM"/>
    </source>
</evidence>
<dbReference type="RefSeq" id="XP_001611111.1">
    <property type="nucleotide sequence ID" value="XM_001611061.1"/>
</dbReference>
<reference evidence="2 3" key="1">
    <citation type="journal article" date="2007" name="PLoS Pathog.">
        <title>Genome sequence of Babesia bovis and comparative analysis of apicomplexan hemoprotozoa.</title>
        <authorList>
            <person name="Brayton K.A."/>
            <person name="Lau A.O.T."/>
            <person name="Herndon D.R."/>
            <person name="Hannick L."/>
            <person name="Kappmeyer L.S."/>
            <person name="Berens S.J."/>
            <person name="Bidwell S.L."/>
            <person name="Brown W.C."/>
            <person name="Crabtree J."/>
            <person name="Fadrosh D."/>
            <person name="Feldblum T."/>
            <person name="Forberger H.A."/>
            <person name="Haas B.J."/>
            <person name="Howell J.M."/>
            <person name="Khouri H."/>
            <person name="Koo H."/>
            <person name="Mann D.J."/>
            <person name="Norimine J."/>
            <person name="Paulsen I.T."/>
            <person name="Radune D."/>
            <person name="Ren Q."/>
            <person name="Smith R.K. Jr."/>
            <person name="Suarez C.E."/>
            <person name="White O."/>
            <person name="Wortman J.R."/>
            <person name="Knowles D.P. Jr."/>
            <person name="McElwain T.F."/>
            <person name="Nene V.M."/>
        </authorList>
    </citation>
    <scope>NUCLEOTIDE SEQUENCE [LARGE SCALE GENOMIC DNA]</scope>
    <source>
        <strain evidence="2">T2Bo</strain>
    </source>
</reference>
<comment type="caution">
    <text evidence="2">The sequence shown here is derived from an EMBL/GenBank/DDBJ whole genome shotgun (WGS) entry which is preliminary data.</text>
</comment>
<dbReference type="KEGG" id="bbo:BBOV_IV011910"/>
<evidence type="ECO:0000313" key="2">
    <source>
        <dbReference type="EMBL" id="EDO07543.1"/>
    </source>
</evidence>
<accession>A7ASM4</accession>
<organism evidence="2 3">
    <name type="scientific">Babesia bovis</name>
    <dbReference type="NCBI Taxonomy" id="5865"/>
    <lineage>
        <taxon>Eukaryota</taxon>
        <taxon>Sar</taxon>
        <taxon>Alveolata</taxon>
        <taxon>Apicomplexa</taxon>
        <taxon>Aconoidasida</taxon>
        <taxon>Piroplasmida</taxon>
        <taxon>Babesiidae</taxon>
        <taxon>Babesia</taxon>
    </lineage>
</organism>
<protein>
    <recommendedName>
        <fullName evidence="4">SH3 domain-containing protein</fullName>
    </recommendedName>
</protein>
<proteinExistence type="predicted"/>
<feature type="region of interest" description="Disordered" evidence="1">
    <location>
        <begin position="189"/>
        <end position="210"/>
    </location>
</feature>
<name>A7ASM4_BABBO</name>
<dbReference type="AlphaFoldDB" id="A7ASM4"/>
<gene>
    <name evidence="2" type="ORF">BBOV_IV011910</name>
</gene>
<reference evidence="3" key="2">
    <citation type="journal article" date="2020" name="Data Brief">
        <title>Transcriptome dataset of Babesia bovis life stages within vertebrate and invertebrate hosts.</title>
        <authorList>
            <person name="Ueti M.W."/>
            <person name="Johnson W.C."/>
            <person name="Kappmeyer L.S."/>
            <person name="Herndon D.R."/>
            <person name="Mousel M.R."/>
            <person name="Reif K.E."/>
            <person name="Taus N.S."/>
            <person name="Ifeonu O.O."/>
            <person name="Silva J.C."/>
            <person name="Suarez C.E."/>
            <person name="Brayton K.A."/>
        </authorList>
    </citation>
    <scope>NUCLEOTIDE SEQUENCE [LARGE SCALE GENOMIC DNA]</scope>
</reference>
<sequence>MLEVCQNYEPKGTKIHTEAPKGAVTISQFVKGTREGTLDRKSLDAMDDTTQHNIIATGQHRKDIDTASTSPESNSVITEYRNGYMWKTNQYTSDNKDCKATRNMYNRQSWESEKYHGALSDSNPNGRLSSSAEMNTTMLCKRVGDAKYHQITETGSESQRVQSSEGGIYISDISESIFAKTKRSNSFTGAASYGEQTSQQNKQNDTDTSYSLAETENGILLNAFVTDLRNKRKTNRNYPNDLLSFTNNKFTYIKGPLGFPTIFRDSQQNEMIKSESSTMPLTVFSAYTPSHIEENAIAVQPTDKVHLLARHNQWIYVRIAFSKRIESKGKTGWIPEYTLIEPELFSRRLLHTANRTHTFNKFV</sequence>
<dbReference type="OMA" id="HEATSYT"/>
<dbReference type="eggNOG" id="ENOG502TN3X">
    <property type="taxonomic scope" value="Eukaryota"/>
</dbReference>
<reference evidence="3" key="3">
    <citation type="journal article" date="2021" name="Int. J. Parasitol.">
        <title>Comparative analysis of gene expression between Babesia bovis blood stages and kinetes allowed by improved genome annotation.</title>
        <authorList>
            <person name="Ueti M.W."/>
            <person name="Johnson W.C."/>
            <person name="Kappmeyer L.S."/>
            <person name="Herndon D.R."/>
            <person name="Mousel M.R."/>
            <person name="Reif K.E."/>
            <person name="Taus N.S."/>
            <person name="Ifeonu O.O."/>
            <person name="Silva J.C."/>
            <person name="Suarez C.E."/>
            <person name="Brayton K.A."/>
        </authorList>
    </citation>
    <scope>NUCLEOTIDE SEQUENCE [LARGE SCALE GENOMIC DNA]</scope>
</reference>
<dbReference type="InParanoid" id="A7ASM4"/>
<dbReference type="Proteomes" id="UP000002173">
    <property type="component" value="Unassembled WGS sequence"/>
</dbReference>
<keyword evidence="3" id="KW-1185">Reference proteome</keyword>